<feature type="region of interest" description="Disordered" evidence="1">
    <location>
        <begin position="1"/>
        <end position="36"/>
    </location>
</feature>
<reference evidence="3" key="1">
    <citation type="journal article" date="2013" name="Nature">
        <title>Draft genome of the wheat A-genome progenitor Triticum urartu.</title>
        <authorList>
            <person name="Ling H.Q."/>
            <person name="Zhao S."/>
            <person name="Liu D."/>
            <person name="Wang J."/>
            <person name="Sun H."/>
            <person name="Zhang C."/>
            <person name="Fan H."/>
            <person name="Li D."/>
            <person name="Dong L."/>
            <person name="Tao Y."/>
            <person name="Gao C."/>
            <person name="Wu H."/>
            <person name="Li Y."/>
            <person name="Cui Y."/>
            <person name="Guo X."/>
            <person name="Zheng S."/>
            <person name="Wang B."/>
            <person name="Yu K."/>
            <person name="Liang Q."/>
            <person name="Yang W."/>
            <person name="Lou X."/>
            <person name="Chen J."/>
            <person name="Feng M."/>
            <person name="Jian J."/>
            <person name="Zhang X."/>
            <person name="Luo G."/>
            <person name="Jiang Y."/>
            <person name="Liu J."/>
            <person name="Wang Z."/>
            <person name="Sha Y."/>
            <person name="Zhang B."/>
            <person name="Wu H."/>
            <person name="Tang D."/>
            <person name="Shen Q."/>
            <person name="Xue P."/>
            <person name="Zou S."/>
            <person name="Wang X."/>
            <person name="Liu X."/>
            <person name="Wang F."/>
            <person name="Yang Y."/>
            <person name="An X."/>
            <person name="Dong Z."/>
            <person name="Zhang K."/>
            <person name="Zhang X."/>
            <person name="Luo M.C."/>
            <person name="Dvorak J."/>
            <person name="Tong Y."/>
            <person name="Wang J."/>
            <person name="Yang H."/>
            <person name="Li Z."/>
            <person name="Wang D."/>
            <person name="Zhang A."/>
            <person name="Wang J."/>
        </authorList>
    </citation>
    <scope>NUCLEOTIDE SEQUENCE</scope>
    <source>
        <strain evidence="3">cv. G1812</strain>
    </source>
</reference>
<feature type="compositionally biased region" description="Basic and acidic residues" evidence="1">
    <location>
        <begin position="188"/>
        <end position="204"/>
    </location>
</feature>
<keyword evidence="3" id="KW-1185">Reference proteome</keyword>
<reference evidence="2" key="3">
    <citation type="submission" date="2022-06" db="UniProtKB">
        <authorList>
            <consortium name="EnsemblPlants"/>
        </authorList>
    </citation>
    <scope>IDENTIFICATION</scope>
</reference>
<reference evidence="2" key="2">
    <citation type="submission" date="2018-03" db="EMBL/GenBank/DDBJ databases">
        <title>The Triticum urartu genome reveals the dynamic nature of wheat genome evolution.</title>
        <authorList>
            <person name="Ling H."/>
            <person name="Ma B."/>
            <person name="Shi X."/>
            <person name="Liu H."/>
            <person name="Dong L."/>
            <person name="Sun H."/>
            <person name="Cao Y."/>
            <person name="Gao Q."/>
            <person name="Zheng S."/>
            <person name="Li Y."/>
            <person name="Yu Y."/>
            <person name="Du H."/>
            <person name="Qi M."/>
            <person name="Li Y."/>
            <person name="Yu H."/>
            <person name="Cui Y."/>
            <person name="Wang N."/>
            <person name="Chen C."/>
            <person name="Wu H."/>
            <person name="Zhao Y."/>
            <person name="Zhang J."/>
            <person name="Li Y."/>
            <person name="Zhou W."/>
            <person name="Zhang B."/>
            <person name="Hu W."/>
            <person name="Eijk M."/>
            <person name="Tang J."/>
            <person name="Witsenboer H."/>
            <person name="Zhao S."/>
            <person name="Li Z."/>
            <person name="Zhang A."/>
            <person name="Wang D."/>
            <person name="Liang C."/>
        </authorList>
    </citation>
    <scope>NUCLEOTIDE SEQUENCE [LARGE SCALE GENOMIC DNA]</scope>
    <source>
        <strain evidence="2">cv. G1812</strain>
    </source>
</reference>
<name>A0A8R7K0P4_TRIUA</name>
<feature type="compositionally biased region" description="Basic and acidic residues" evidence="1">
    <location>
        <begin position="14"/>
        <end position="36"/>
    </location>
</feature>
<dbReference type="Gramene" id="TuG1812G0100002477.01.T01">
    <property type="protein sequence ID" value="TuG1812G0100002477.01.T01.cds467402"/>
    <property type="gene ID" value="TuG1812G0100002477.01"/>
</dbReference>
<feature type="compositionally biased region" description="Basic residues" evidence="1">
    <location>
        <begin position="209"/>
        <end position="224"/>
    </location>
</feature>
<proteinExistence type="predicted"/>
<evidence type="ECO:0000313" key="2">
    <source>
        <dbReference type="EnsemblPlants" id="TuG1812G0100002477.01.T01.cds467402"/>
    </source>
</evidence>
<accession>A0A8R7K0P4</accession>
<feature type="compositionally biased region" description="Basic and acidic residues" evidence="1">
    <location>
        <begin position="154"/>
        <end position="169"/>
    </location>
</feature>
<feature type="compositionally biased region" description="Acidic residues" evidence="1">
    <location>
        <begin position="174"/>
        <end position="187"/>
    </location>
</feature>
<dbReference type="EnsemblPlants" id="TuG1812G0100002477.01.T01">
    <property type="protein sequence ID" value="TuG1812G0100002477.01.T01.cds467402"/>
    <property type="gene ID" value="TuG1812G0100002477.01"/>
</dbReference>
<sequence length="224" mass="24341">MYTSVSRNCNVARHAPEGFRRRRRQADDHRGADRPHVVVPGLDATDQEMDDRGDAHLHAHLAVGAVVLELPRGPVGHRRRPRHGAHLEPRLVPAGLVEVRHVGDSQLRRHLARAVVHVDGDRLVAHGHAPVRVVGREGEVEGGVERGAAAPAGRRGDVEAPHGGARDAVLDGLGADDEPEDEDDEAGEEHGDDQRGHDAAEHGHPPGAPRRRRHRGAHRSCARR</sequence>
<protein>
    <submittedName>
        <fullName evidence="2">Uncharacterized protein</fullName>
    </submittedName>
</protein>
<evidence type="ECO:0000313" key="3">
    <source>
        <dbReference type="Proteomes" id="UP000015106"/>
    </source>
</evidence>
<evidence type="ECO:0000256" key="1">
    <source>
        <dbReference type="SAM" id="MobiDB-lite"/>
    </source>
</evidence>
<organism evidence="2 3">
    <name type="scientific">Triticum urartu</name>
    <name type="common">Red wild einkorn</name>
    <name type="synonym">Crithodium urartu</name>
    <dbReference type="NCBI Taxonomy" id="4572"/>
    <lineage>
        <taxon>Eukaryota</taxon>
        <taxon>Viridiplantae</taxon>
        <taxon>Streptophyta</taxon>
        <taxon>Embryophyta</taxon>
        <taxon>Tracheophyta</taxon>
        <taxon>Spermatophyta</taxon>
        <taxon>Magnoliopsida</taxon>
        <taxon>Liliopsida</taxon>
        <taxon>Poales</taxon>
        <taxon>Poaceae</taxon>
        <taxon>BOP clade</taxon>
        <taxon>Pooideae</taxon>
        <taxon>Triticodae</taxon>
        <taxon>Triticeae</taxon>
        <taxon>Triticinae</taxon>
        <taxon>Triticum</taxon>
    </lineage>
</organism>
<dbReference type="Proteomes" id="UP000015106">
    <property type="component" value="Chromosome 1"/>
</dbReference>
<feature type="region of interest" description="Disordered" evidence="1">
    <location>
        <begin position="134"/>
        <end position="224"/>
    </location>
</feature>
<dbReference type="AlphaFoldDB" id="A0A8R7K0P4"/>